<dbReference type="Proteomes" id="UP000095256">
    <property type="component" value="Unassembled WGS sequence"/>
</dbReference>
<keyword evidence="2" id="KW-0560">Oxidoreductase</keyword>
<dbReference type="PRINTS" id="PR00080">
    <property type="entry name" value="SDRFAMILY"/>
</dbReference>
<dbReference type="STRING" id="762845.BCR26_05730"/>
<dbReference type="Gene3D" id="3.40.50.720">
    <property type="entry name" value="NAD(P)-binding Rossmann-like Domain"/>
    <property type="match status" value="1"/>
</dbReference>
<evidence type="ECO:0000313" key="5">
    <source>
        <dbReference type="Proteomes" id="UP000095256"/>
    </source>
</evidence>
<dbReference type="InterPro" id="IPR036291">
    <property type="entry name" value="NAD(P)-bd_dom_sf"/>
</dbReference>
<dbReference type="OrthoDB" id="9775296at2"/>
<dbReference type="InterPro" id="IPR002347">
    <property type="entry name" value="SDR_fam"/>
</dbReference>
<dbReference type="AlphaFoldDB" id="A0A1E5KT35"/>
<dbReference type="CDD" id="cd05233">
    <property type="entry name" value="SDR_c"/>
    <property type="match status" value="1"/>
</dbReference>
<proteinExistence type="inferred from homology"/>
<keyword evidence="5" id="KW-1185">Reference proteome</keyword>
<evidence type="ECO:0000256" key="2">
    <source>
        <dbReference type="ARBA" id="ARBA00023002"/>
    </source>
</evidence>
<sequence length="269" mass="30242">MTNRKYTVVTGASSGIGYETAKAFAERDKNLILIARRENKLNQLKKEIFSLNSNVNVLIFPTDLSIRENVNQLFNDLEPYELETWINNAGFGMYGDLENNNIEKVEKIVQLNVETLTLLSTLFVKKYRHVAGTQLINMSSAGGYTIVPNAVVYCATKFYVSAFTEGLAQELIQSKSEMRAKVLAPAATKTEFGQVANNLDTYDYDQSFGMYHTSQQMAQFLLSLYDSDLSVGHVNRETFTFELSDTLLPYAGQSKRNQKQVLDSTGDNE</sequence>
<dbReference type="RefSeq" id="WP_069700001.1">
    <property type="nucleotide sequence ID" value="NZ_JAGGMA010000005.1"/>
</dbReference>
<dbReference type="InterPro" id="IPR020904">
    <property type="entry name" value="Sc_DH/Rdtase_CS"/>
</dbReference>
<comment type="caution">
    <text evidence="4">The sequence shown here is derived from an EMBL/GenBank/DDBJ whole genome shotgun (WGS) entry which is preliminary data.</text>
</comment>
<evidence type="ECO:0000313" key="4">
    <source>
        <dbReference type="EMBL" id="OEH81013.1"/>
    </source>
</evidence>
<dbReference type="PANTHER" id="PTHR42901">
    <property type="entry name" value="ALCOHOL DEHYDROGENASE"/>
    <property type="match status" value="1"/>
</dbReference>
<gene>
    <name evidence="4" type="ORF">BCR26_05730</name>
</gene>
<name>A0A1E5KT35_9ENTE</name>
<accession>A0A1E5KT35</accession>
<evidence type="ECO:0000256" key="1">
    <source>
        <dbReference type="ARBA" id="ARBA00006484"/>
    </source>
</evidence>
<evidence type="ECO:0000256" key="3">
    <source>
        <dbReference type="RuleBase" id="RU000363"/>
    </source>
</evidence>
<dbReference type="GO" id="GO:0016491">
    <property type="term" value="F:oxidoreductase activity"/>
    <property type="evidence" value="ECO:0007669"/>
    <property type="project" value="UniProtKB-KW"/>
</dbReference>
<dbReference type="PANTHER" id="PTHR42901:SF1">
    <property type="entry name" value="ALCOHOL DEHYDROGENASE"/>
    <property type="match status" value="1"/>
</dbReference>
<dbReference type="SUPFAM" id="SSF51735">
    <property type="entry name" value="NAD(P)-binding Rossmann-fold domains"/>
    <property type="match status" value="1"/>
</dbReference>
<comment type="similarity">
    <text evidence="1 3">Belongs to the short-chain dehydrogenases/reductases (SDR) family.</text>
</comment>
<dbReference type="PRINTS" id="PR00081">
    <property type="entry name" value="GDHRDH"/>
</dbReference>
<organism evidence="4 5">
    <name type="scientific">Enterococcus rivorum</name>
    <dbReference type="NCBI Taxonomy" id="762845"/>
    <lineage>
        <taxon>Bacteria</taxon>
        <taxon>Bacillati</taxon>
        <taxon>Bacillota</taxon>
        <taxon>Bacilli</taxon>
        <taxon>Lactobacillales</taxon>
        <taxon>Enterococcaceae</taxon>
        <taxon>Enterococcus</taxon>
    </lineage>
</organism>
<dbReference type="Pfam" id="PF00106">
    <property type="entry name" value="adh_short"/>
    <property type="match status" value="1"/>
</dbReference>
<dbReference type="EMBL" id="MIEK01000067">
    <property type="protein sequence ID" value="OEH81013.1"/>
    <property type="molecule type" value="Genomic_DNA"/>
</dbReference>
<protein>
    <submittedName>
        <fullName evidence="4">Oxidoreductase</fullName>
    </submittedName>
</protein>
<reference evidence="4 5" key="1">
    <citation type="submission" date="2016-09" db="EMBL/GenBank/DDBJ databases">
        <authorList>
            <person name="Capua I."/>
            <person name="De Benedictis P."/>
            <person name="Joannis T."/>
            <person name="Lombin L.H."/>
            <person name="Cattoli G."/>
        </authorList>
    </citation>
    <scope>NUCLEOTIDE SEQUENCE [LARGE SCALE GENOMIC DNA]</scope>
    <source>
        <strain evidence="4 5">LMG 25899</strain>
    </source>
</reference>
<dbReference type="PROSITE" id="PS00061">
    <property type="entry name" value="ADH_SHORT"/>
    <property type="match status" value="1"/>
</dbReference>